<protein>
    <submittedName>
        <fullName evidence="1">Uncharacterized protein</fullName>
    </submittedName>
</protein>
<reference evidence="1" key="1">
    <citation type="submission" date="2022-06" db="EMBL/GenBank/DDBJ databases">
        <title>Phylogenomic reconstructions and comparative analyses of Kickxellomycotina fungi.</title>
        <authorList>
            <person name="Reynolds N.K."/>
            <person name="Stajich J.E."/>
            <person name="Barry K."/>
            <person name="Grigoriev I.V."/>
            <person name="Crous P."/>
            <person name="Smith M.E."/>
        </authorList>
    </citation>
    <scope>NUCLEOTIDE SEQUENCE</scope>
    <source>
        <strain evidence="1">RSA 2271</strain>
    </source>
</reference>
<dbReference type="Proteomes" id="UP001145114">
    <property type="component" value="Unassembled WGS sequence"/>
</dbReference>
<keyword evidence="2" id="KW-1185">Reference proteome</keyword>
<proteinExistence type="predicted"/>
<name>A0ACC1HLY4_9FUNG</name>
<comment type="caution">
    <text evidence="1">The sequence shown here is derived from an EMBL/GenBank/DDBJ whole genome shotgun (WGS) entry which is preliminary data.</text>
</comment>
<accession>A0ACC1HLY4</accession>
<organism evidence="1 2">
    <name type="scientific">Spiromyces aspiralis</name>
    <dbReference type="NCBI Taxonomy" id="68401"/>
    <lineage>
        <taxon>Eukaryota</taxon>
        <taxon>Fungi</taxon>
        <taxon>Fungi incertae sedis</taxon>
        <taxon>Zoopagomycota</taxon>
        <taxon>Kickxellomycotina</taxon>
        <taxon>Kickxellomycetes</taxon>
        <taxon>Kickxellales</taxon>
        <taxon>Kickxellaceae</taxon>
        <taxon>Spiromyces</taxon>
    </lineage>
</organism>
<evidence type="ECO:0000313" key="1">
    <source>
        <dbReference type="EMBL" id="KAJ1675319.1"/>
    </source>
</evidence>
<gene>
    <name evidence="1" type="ORF">EV182_001504</name>
</gene>
<dbReference type="EMBL" id="JAMZIH010005365">
    <property type="protein sequence ID" value="KAJ1675319.1"/>
    <property type="molecule type" value="Genomic_DNA"/>
</dbReference>
<evidence type="ECO:0000313" key="2">
    <source>
        <dbReference type="Proteomes" id="UP001145114"/>
    </source>
</evidence>
<sequence length="305" mass="33624">MTAVSAMLDGDNGQRQKASNSDEAVMEAKTSYREVTSAGSDLVTAAGIFQYLRENLVPRLEQQGIVVPDLMEEVQQMFENLALADSTRLSVRLGVHYRKVKPMILARLLLYVHEEYRKAYRMLFGGLDESRHVTFQMRRYLAENQRTVYAQALMFAAMAYADEERFGVATGLMVEARRHLIKVIENTSDGTPFPTTDGGISSAAMPSTPNPSMLATGTAAAAAATVAGRVMPRDAGDTSLCRGSVRWLVLNVVDDLLNMYVRNNDQVGLEPVPSRAELQACMPPSVSISKPSPFSWDIVRELARI</sequence>